<name>A0A1T0CWC7_9GAMM</name>
<comment type="caution">
    <text evidence="2">The sequence shown here is derived from an EMBL/GenBank/DDBJ whole genome shotgun (WGS) entry which is preliminary data.</text>
</comment>
<keyword evidence="3" id="KW-1185">Reference proteome</keyword>
<dbReference type="AlphaFoldDB" id="A0A1T0CWC7"/>
<evidence type="ECO:0000313" key="2">
    <source>
        <dbReference type="EMBL" id="OOS26441.1"/>
    </source>
</evidence>
<feature type="transmembrane region" description="Helical" evidence="1">
    <location>
        <begin position="6"/>
        <end position="33"/>
    </location>
</feature>
<evidence type="ECO:0000313" key="3">
    <source>
        <dbReference type="Proteomes" id="UP000190683"/>
    </source>
</evidence>
<organism evidence="2 3">
    <name type="scientific">Moraxella porci DSM 25326</name>
    <dbReference type="NCBI Taxonomy" id="573983"/>
    <lineage>
        <taxon>Bacteria</taxon>
        <taxon>Pseudomonadati</taxon>
        <taxon>Pseudomonadota</taxon>
        <taxon>Gammaproteobacteria</taxon>
        <taxon>Moraxellales</taxon>
        <taxon>Moraxellaceae</taxon>
        <taxon>Moraxella</taxon>
    </lineage>
</organism>
<reference evidence="2 3" key="1">
    <citation type="submission" date="2017-02" db="EMBL/GenBank/DDBJ databases">
        <title>Draft genome sequence of Moraxella porci CCUG 54912T type strain.</title>
        <authorList>
            <person name="Salva-Serra F."/>
            <person name="Engstrom-Jakobsson H."/>
            <person name="Thorell K."/>
            <person name="Jaen-Luchoro D."/>
            <person name="Gonzales-Siles L."/>
            <person name="Karlsson R."/>
            <person name="Yazdan S."/>
            <person name="Boulund F."/>
            <person name="Johnning A."/>
            <person name="Engstrand L."/>
            <person name="Kristiansson E."/>
            <person name="Moore E."/>
        </authorList>
    </citation>
    <scope>NUCLEOTIDE SEQUENCE [LARGE SCALE GENOMIC DNA]</scope>
    <source>
        <strain evidence="2 3">CCUG 54912</strain>
    </source>
</reference>
<gene>
    <name evidence="2" type="ORF">B0681_00695</name>
</gene>
<dbReference type="RefSeq" id="WP_078316831.1">
    <property type="nucleotide sequence ID" value="NZ_MUYV01000001.1"/>
</dbReference>
<keyword evidence="1" id="KW-0472">Membrane</keyword>
<accession>A0A1T0CWC7</accession>
<evidence type="ECO:0000256" key="1">
    <source>
        <dbReference type="SAM" id="Phobius"/>
    </source>
</evidence>
<keyword evidence="1" id="KW-1133">Transmembrane helix</keyword>
<dbReference type="Proteomes" id="UP000190683">
    <property type="component" value="Unassembled WGS sequence"/>
</dbReference>
<proteinExistence type="predicted"/>
<feature type="transmembrane region" description="Helical" evidence="1">
    <location>
        <begin position="53"/>
        <end position="72"/>
    </location>
</feature>
<keyword evidence="1" id="KW-0812">Transmembrane</keyword>
<sequence>MLFAPPFFLIFVLLLVMGIGVLLAIVVDIRLLLRIKKTKSHGDHYQITRAEKLWLMIANIPALLILIGFGIIDYQGNQSKQRYQIQDLYRYATLSSEKPYGDITLPIGTHVEYDVPYSGDVQNNANANILSAKLPAPMLINGISVIYINTSWQITVINTEPFTPSELFVDAYDRSDYDTITCPAYSWVRFDIGFEQAQKNKGTLTLDGWEFESCGKPYGFVDKDSYVAVPYWKDGKLIRNW</sequence>
<dbReference type="EMBL" id="MUYV01000001">
    <property type="protein sequence ID" value="OOS26441.1"/>
    <property type="molecule type" value="Genomic_DNA"/>
</dbReference>
<protein>
    <submittedName>
        <fullName evidence="2">Uncharacterized protein</fullName>
    </submittedName>
</protein>
<dbReference type="STRING" id="573983.B0681_00695"/>